<comment type="caution">
    <text evidence="1">The sequence shown here is derived from an EMBL/GenBank/DDBJ whole genome shotgun (WGS) entry which is preliminary data.</text>
</comment>
<dbReference type="RefSeq" id="XP_025401354.1">
    <property type="nucleotide sequence ID" value="XM_025546457.1"/>
</dbReference>
<name>A0A317WP30_9EURO</name>
<evidence type="ECO:0000313" key="1">
    <source>
        <dbReference type="EMBL" id="PWY87471.1"/>
    </source>
</evidence>
<protein>
    <submittedName>
        <fullName evidence="1">Uncharacterized protein</fullName>
    </submittedName>
</protein>
<proteinExistence type="predicted"/>
<dbReference type="Proteomes" id="UP000247233">
    <property type="component" value="Unassembled WGS sequence"/>
</dbReference>
<dbReference type="AlphaFoldDB" id="A0A317WP30"/>
<reference evidence="1 2" key="1">
    <citation type="submission" date="2016-12" db="EMBL/GenBank/DDBJ databases">
        <title>The genomes of Aspergillus section Nigri reveals drivers in fungal speciation.</title>
        <authorList>
            <consortium name="DOE Joint Genome Institute"/>
            <person name="Vesth T.C."/>
            <person name="Nybo J."/>
            <person name="Theobald S."/>
            <person name="Brandl J."/>
            <person name="Frisvad J.C."/>
            <person name="Nielsen K.F."/>
            <person name="Lyhne E.K."/>
            <person name="Kogle M.E."/>
            <person name="Kuo A."/>
            <person name="Riley R."/>
            <person name="Clum A."/>
            <person name="Nolan M."/>
            <person name="Lipzen A."/>
            <person name="Salamov A."/>
            <person name="Henrissat B."/>
            <person name="Wiebenga A."/>
            <person name="De Vries R.P."/>
            <person name="Grigoriev I.V."/>
            <person name="Mortensen U.H."/>
            <person name="Andersen M.R."/>
            <person name="Baker S.E."/>
        </authorList>
    </citation>
    <scope>NUCLEOTIDE SEQUENCE [LARGE SCALE GENOMIC DNA]</scope>
    <source>
        <strain evidence="1 2">CBS 117.55</strain>
    </source>
</reference>
<dbReference type="EMBL" id="MSFL01000006">
    <property type="protein sequence ID" value="PWY87471.1"/>
    <property type="molecule type" value="Genomic_DNA"/>
</dbReference>
<organism evidence="1 2">
    <name type="scientific">Aspergillus heteromorphus CBS 117.55</name>
    <dbReference type="NCBI Taxonomy" id="1448321"/>
    <lineage>
        <taxon>Eukaryota</taxon>
        <taxon>Fungi</taxon>
        <taxon>Dikarya</taxon>
        <taxon>Ascomycota</taxon>
        <taxon>Pezizomycotina</taxon>
        <taxon>Eurotiomycetes</taxon>
        <taxon>Eurotiomycetidae</taxon>
        <taxon>Eurotiales</taxon>
        <taxon>Aspergillaceae</taxon>
        <taxon>Aspergillus</taxon>
        <taxon>Aspergillus subgen. Circumdati</taxon>
    </lineage>
</organism>
<dbReference type="VEuPathDB" id="FungiDB:BO70DRAFT_394362"/>
<keyword evidence="2" id="KW-1185">Reference proteome</keyword>
<gene>
    <name evidence="1" type="ORF">BO70DRAFT_394362</name>
</gene>
<accession>A0A317WP30</accession>
<sequence length="168" mass="18502">MVPPNHNAINDDGLRTAGLDGSSVAQPQWLFVVDAIIWLEARRLFDILSSRCSATNYSYSVLIFERHKIGQEESRSLAPLRGAWHLSTRSRSSLRSPDSLSPVTAVVLFLAATNAGFESSIAVTQQNLRLGESSTASPWEIHSRSQTMTVVAYRPPTDFLTTDIRSLA</sequence>
<dbReference type="GeneID" id="37068694"/>
<evidence type="ECO:0000313" key="2">
    <source>
        <dbReference type="Proteomes" id="UP000247233"/>
    </source>
</evidence>